<sequence>MTFLILSKEDCVWCDKAKRLINDFGGSWVSVDYKDSPVIAPLMKFAEMTTLPQIWADTPSGKMYVGGYEGLVGWLQESES</sequence>
<gene>
    <name evidence="3" type="ORF">UFOVP246_23</name>
    <name evidence="2" type="ORF">UFOVP59_9</name>
</gene>
<evidence type="ECO:0000313" key="3">
    <source>
        <dbReference type="EMBL" id="CAB5220682.1"/>
    </source>
</evidence>
<dbReference type="Pfam" id="PF00462">
    <property type="entry name" value="Glutaredoxin"/>
    <property type="match status" value="1"/>
</dbReference>
<dbReference type="PROSITE" id="PS51354">
    <property type="entry name" value="GLUTAREDOXIN_2"/>
    <property type="match status" value="1"/>
</dbReference>
<dbReference type="InterPro" id="IPR036249">
    <property type="entry name" value="Thioredoxin-like_sf"/>
</dbReference>
<name>A0A6J5KRB0_9CAUD</name>
<accession>A0A6J5KRB0</accession>
<feature type="domain" description="Glutaredoxin" evidence="1">
    <location>
        <begin position="5"/>
        <end position="57"/>
    </location>
</feature>
<dbReference type="EMBL" id="LR796181">
    <property type="protein sequence ID" value="CAB4124421.1"/>
    <property type="molecule type" value="Genomic_DNA"/>
</dbReference>
<proteinExistence type="predicted"/>
<dbReference type="InterPro" id="IPR002109">
    <property type="entry name" value="Glutaredoxin"/>
</dbReference>
<organism evidence="2">
    <name type="scientific">uncultured Caudovirales phage</name>
    <dbReference type="NCBI Taxonomy" id="2100421"/>
    <lineage>
        <taxon>Viruses</taxon>
        <taxon>Duplodnaviria</taxon>
        <taxon>Heunggongvirae</taxon>
        <taxon>Uroviricota</taxon>
        <taxon>Caudoviricetes</taxon>
        <taxon>Peduoviridae</taxon>
        <taxon>Maltschvirus</taxon>
        <taxon>Maltschvirus maltsch</taxon>
    </lineage>
</organism>
<dbReference type="Gene3D" id="3.40.30.10">
    <property type="entry name" value="Glutaredoxin"/>
    <property type="match status" value="1"/>
</dbReference>
<evidence type="ECO:0000259" key="1">
    <source>
        <dbReference type="Pfam" id="PF00462"/>
    </source>
</evidence>
<evidence type="ECO:0000313" key="2">
    <source>
        <dbReference type="EMBL" id="CAB4124421.1"/>
    </source>
</evidence>
<dbReference type="SUPFAM" id="SSF52833">
    <property type="entry name" value="Thioredoxin-like"/>
    <property type="match status" value="1"/>
</dbReference>
<reference evidence="2" key="1">
    <citation type="submission" date="2020-04" db="EMBL/GenBank/DDBJ databases">
        <authorList>
            <person name="Chiriac C."/>
            <person name="Salcher M."/>
            <person name="Ghai R."/>
            <person name="Kavagutti S V."/>
        </authorList>
    </citation>
    <scope>NUCLEOTIDE SEQUENCE</scope>
</reference>
<dbReference type="EMBL" id="LR798291">
    <property type="protein sequence ID" value="CAB5220682.1"/>
    <property type="molecule type" value="Genomic_DNA"/>
</dbReference>
<protein>
    <submittedName>
        <fullName evidence="2">Glutaredoxin</fullName>
    </submittedName>
</protein>